<feature type="binding site" evidence="4">
    <location>
        <position position="193"/>
    </location>
    <ligand>
        <name>a divalent metal cation</name>
        <dbReference type="ChEBI" id="CHEBI:60240"/>
        <label>1</label>
    </ligand>
</feature>
<dbReference type="RefSeq" id="WP_419193168.1">
    <property type="nucleotide sequence ID" value="NZ_CP036279.1"/>
</dbReference>
<dbReference type="PANTHER" id="PTHR46317:SF1">
    <property type="entry name" value="HYDROLASE, TATD FAMILY"/>
    <property type="match status" value="1"/>
</dbReference>
<evidence type="ECO:0000256" key="3">
    <source>
        <dbReference type="ARBA" id="ARBA00022801"/>
    </source>
</evidence>
<organism evidence="5 6">
    <name type="scientific">Kolteria novifilia</name>
    <dbReference type="NCBI Taxonomy" id="2527975"/>
    <lineage>
        <taxon>Bacteria</taxon>
        <taxon>Pseudomonadati</taxon>
        <taxon>Planctomycetota</taxon>
        <taxon>Planctomycetia</taxon>
        <taxon>Kolteriales</taxon>
        <taxon>Kolteriaceae</taxon>
        <taxon>Kolteria</taxon>
    </lineage>
</organism>
<comment type="similarity">
    <text evidence="1">Belongs to the metallo-dependent hydrolases superfamily. TatD-type hydrolase family.</text>
</comment>
<sequence length="251" mass="27731">MLIDSHCHVDRFPNPTELADECESQHILTVAVTNLPSHYEVAVEHLSSLRFVKPALGFHPLAVADNRSELDVFLSLVTSVSLIGEVGLDFSAEGIKSRSEQLRVFRQIAESLSDNSRFVTLHSRGSAEDVVSVLEEYGVAPCVFHWYSGSSSTLKRLVGLNHYCSVNSAMLTSKKGRSVLETVPRERILTETDGPYIKVGKRAVRPNDVREIVEGIAEAWNVSADDAEAQVSDNFMNLCQQLNIPVEDYAS</sequence>
<keyword evidence="2 4" id="KW-0479">Metal-binding</keyword>
<evidence type="ECO:0000256" key="2">
    <source>
        <dbReference type="ARBA" id="ARBA00022723"/>
    </source>
</evidence>
<dbReference type="PROSITE" id="PS01137">
    <property type="entry name" value="TATD_1"/>
    <property type="match status" value="1"/>
</dbReference>
<dbReference type="Pfam" id="PF01026">
    <property type="entry name" value="TatD_DNase"/>
    <property type="match status" value="1"/>
</dbReference>
<dbReference type="EC" id="3.1.21.-" evidence="5"/>
<dbReference type="NCBIfam" id="NF041926">
    <property type="entry name" value="QatD"/>
    <property type="match status" value="1"/>
</dbReference>
<accession>A0A518AXZ0</accession>
<dbReference type="InterPro" id="IPR032466">
    <property type="entry name" value="Metal_Hydrolase"/>
</dbReference>
<dbReference type="CDD" id="cd01310">
    <property type="entry name" value="TatD_DNAse"/>
    <property type="match status" value="1"/>
</dbReference>
<evidence type="ECO:0000313" key="6">
    <source>
        <dbReference type="Proteomes" id="UP000317093"/>
    </source>
</evidence>
<dbReference type="PROSITE" id="PS01091">
    <property type="entry name" value="TATD_3"/>
    <property type="match status" value="1"/>
</dbReference>
<dbReference type="GO" id="GO:0016788">
    <property type="term" value="F:hydrolase activity, acting on ester bonds"/>
    <property type="evidence" value="ECO:0007669"/>
    <property type="project" value="InterPro"/>
</dbReference>
<evidence type="ECO:0000256" key="1">
    <source>
        <dbReference type="ARBA" id="ARBA00009275"/>
    </source>
</evidence>
<dbReference type="InterPro" id="IPR018228">
    <property type="entry name" value="DNase_TatD-rel_CS"/>
</dbReference>
<dbReference type="PANTHER" id="PTHR46317">
    <property type="entry name" value="HYDROLASE OF PHP SUPERFAMILY-RELATED PROTEIN"/>
    <property type="match status" value="1"/>
</dbReference>
<dbReference type="Gene3D" id="3.20.20.140">
    <property type="entry name" value="Metal-dependent hydrolases"/>
    <property type="match status" value="1"/>
</dbReference>
<feature type="binding site" evidence="4">
    <location>
        <position position="6"/>
    </location>
    <ligand>
        <name>a divalent metal cation</name>
        <dbReference type="ChEBI" id="CHEBI:60240"/>
        <label>1</label>
    </ligand>
</feature>
<feature type="binding site" evidence="4">
    <location>
        <position position="145"/>
    </location>
    <ligand>
        <name>a divalent metal cation</name>
        <dbReference type="ChEBI" id="CHEBI:60240"/>
        <label>2</label>
    </ligand>
</feature>
<reference evidence="5 6" key="1">
    <citation type="submission" date="2019-02" db="EMBL/GenBank/DDBJ databases">
        <title>Deep-cultivation of Planctomycetes and their phenomic and genomic characterization uncovers novel biology.</title>
        <authorList>
            <person name="Wiegand S."/>
            <person name="Jogler M."/>
            <person name="Boedeker C."/>
            <person name="Pinto D."/>
            <person name="Vollmers J."/>
            <person name="Rivas-Marin E."/>
            <person name="Kohn T."/>
            <person name="Peeters S.H."/>
            <person name="Heuer A."/>
            <person name="Rast P."/>
            <person name="Oberbeckmann S."/>
            <person name="Bunk B."/>
            <person name="Jeske O."/>
            <person name="Meyerdierks A."/>
            <person name="Storesund J.E."/>
            <person name="Kallscheuer N."/>
            <person name="Luecker S."/>
            <person name="Lage O.M."/>
            <person name="Pohl T."/>
            <person name="Merkel B.J."/>
            <person name="Hornburger P."/>
            <person name="Mueller R.-W."/>
            <person name="Bruemmer F."/>
            <person name="Labrenz M."/>
            <person name="Spormann A.M."/>
            <person name="Op den Camp H."/>
            <person name="Overmann J."/>
            <person name="Amann R."/>
            <person name="Jetten M.S.M."/>
            <person name="Mascher T."/>
            <person name="Medema M.H."/>
            <person name="Devos D.P."/>
            <person name="Kaster A.-K."/>
            <person name="Ovreas L."/>
            <person name="Rohde M."/>
            <person name="Galperin M.Y."/>
            <person name="Jogler C."/>
        </authorList>
    </citation>
    <scope>NUCLEOTIDE SEQUENCE [LARGE SCALE GENOMIC DNA]</scope>
    <source>
        <strain evidence="5 6">Pan216</strain>
    </source>
</reference>
<evidence type="ECO:0000313" key="5">
    <source>
        <dbReference type="EMBL" id="QDU59599.1"/>
    </source>
</evidence>
<protein>
    <submittedName>
        <fullName evidence="5">Putative deoxyribonuclease YcfH</fullName>
        <ecNumber evidence="5">3.1.21.-</ecNumber>
    </submittedName>
</protein>
<dbReference type="PIRSF" id="PIRSF005902">
    <property type="entry name" value="DNase_TatD"/>
    <property type="match status" value="1"/>
</dbReference>
<feature type="binding site" evidence="4">
    <location>
        <position position="85"/>
    </location>
    <ligand>
        <name>a divalent metal cation</name>
        <dbReference type="ChEBI" id="CHEBI:60240"/>
        <label>1</label>
    </ligand>
</feature>
<dbReference type="AlphaFoldDB" id="A0A518AXZ0"/>
<dbReference type="InterPro" id="IPR049677">
    <property type="entry name" value="QatD"/>
</dbReference>
<gene>
    <name evidence="5" type="primary">ycfH_1</name>
    <name evidence="5" type="ORF">Pan216_04300</name>
</gene>
<dbReference type="InterPro" id="IPR001130">
    <property type="entry name" value="TatD-like"/>
</dbReference>
<dbReference type="KEGG" id="knv:Pan216_04300"/>
<evidence type="ECO:0000256" key="4">
    <source>
        <dbReference type="PIRSR" id="PIRSR005902-1"/>
    </source>
</evidence>
<keyword evidence="6" id="KW-1185">Reference proteome</keyword>
<keyword evidence="3 5" id="KW-0378">Hydrolase</keyword>
<name>A0A518AXZ0_9BACT</name>
<feature type="binding site" evidence="4">
    <location>
        <position position="8"/>
    </location>
    <ligand>
        <name>a divalent metal cation</name>
        <dbReference type="ChEBI" id="CHEBI:60240"/>
        <label>1</label>
    </ligand>
</feature>
<dbReference type="SUPFAM" id="SSF51556">
    <property type="entry name" value="Metallo-dependent hydrolases"/>
    <property type="match status" value="1"/>
</dbReference>
<dbReference type="GO" id="GO:0046872">
    <property type="term" value="F:metal ion binding"/>
    <property type="evidence" value="ECO:0007669"/>
    <property type="project" value="UniProtKB-KW"/>
</dbReference>
<proteinExistence type="inferred from homology"/>
<dbReference type="Proteomes" id="UP000317093">
    <property type="component" value="Chromosome"/>
</dbReference>
<dbReference type="EMBL" id="CP036279">
    <property type="protein sequence ID" value="QDU59599.1"/>
    <property type="molecule type" value="Genomic_DNA"/>
</dbReference>
<feature type="binding site" evidence="4">
    <location>
        <position position="122"/>
    </location>
    <ligand>
        <name>a divalent metal cation</name>
        <dbReference type="ChEBI" id="CHEBI:60240"/>
        <label>2</label>
    </ligand>
</feature>